<feature type="transmembrane region" description="Helical" evidence="7">
    <location>
        <begin position="91"/>
        <end position="109"/>
    </location>
</feature>
<keyword evidence="2" id="KW-0813">Transport</keyword>
<dbReference type="Gene3D" id="1.20.1250.20">
    <property type="entry name" value="MFS general substrate transporter like domains"/>
    <property type="match status" value="1"/>
</dbReference>
<dbReference type="PANTHER" id="PTHR23517:SF3">
    <property type="entry name" value="INTEGRAL MEMBRANE TRANSPORT PROTEIN"/>
    <property type="match status" value="1"/>
</dbReference>
<sequence length="171" mass="18782">MGIGLVSAVCLTLPAAKLIDSGRPVRVICMAIAANFAGLLVIFFSTHIALLLLGIFGAGIGYVLILQTLTAWIKNLYPEDQRGQFEGIKQIFGVCIPMVIGPMISYYIIQYHGIRMEIDGVMGTVPSNTLFLFSALITLLTFFPLMPASRLHRSRTHLAPIQPLHKEDLKL</sequence>
<evidence type="ECO:0000259" key="8">
    <source>
        <dbReference type="PROSITE" id="PS50850"/>
    </source>
</evidence>
<keyword evidence="4 7" id="KW-0812">Transmembrane</keyword>
<proteinExistence type="predicted"/>
<dbReference type="Pfam" id="PF07690">
    <property type="entry name" value="MFS_1"/>
    <property type="match status" value="1"/>
</dbReference>
<name>A0A7X3IJ76_9BACL</name>
<dbReference type="GO" id="GO:0005886">
    <property type="term" value="C:plasma membrane"/>
    <property type="evidence" value="ECO:0007669"/>
    <property type="project" value="UniProtKB-SubCell"/>
</dbReference>
<gene>
    <name evidence="9" type="ORF">GRF59_12375</name>
</gene>
<comment type="caution">
    <text evidence="9">The sequence shown here is derived from an EMBL/GenBank/DDBJ whole genome shotgun (WGS) entry which is preliminary data.</text>
</comment>
<dbReference type="AlphaFoldDB" id="A0A7X3IJ76"/>
<evidence type="ECO:0000256" key="4">
    <source>
        <dbReference type="ARBA" id="ARBA00022692"/>
    </source>
</evidence>
<evidence type="ECO:0000256" key="7">
    <source>
        <dbReference type="SAM" id="Phobius"/>
    </source>
</evidence>
<feature type="transmembrane region" description="Helical" evidence="7">
    <location>
        <begin position="27"/>
        <end position="44"/>
    </location>
</feature>
<evidence type="ECO:0000256" key="2">
    <source>
        <dbReference type="ARBA" id="ARBA00022448"/>
    </source>
</evidence>
<dbReference type="PANTHER" id="PTHR23517">
    <property type="entry name" value="RESISTANCE PROTEIN MDTM, PUTATIVE-RELATED-RELATED"/>
    <property type="match status" value="1"/>
</dbReference>
<feature type="transmembrane region" description="Helical" evidence="7">
    <location>
        <begin position="129"/>
        <end position="148"/>
    </location>
</feature>
<dbReference type="SUPFAM" id="SSF103473">
    <property type="entry name" value="MFS general substrate transporter"/>
    <property type="match status" value="1"/>
</dbReference>
<organism evidence="9 10">
    <name type="scientific">Paenibacillus dendrobii</name>
    <dbReference type="NCBI Taxonomy" id="2691084"/>
    <lineage>
        <taxon>Bacteria</taxon>
        <taxon>Bacillati</taxon>
        <taxon>Bacillota</taxon>
        <taxon>Bacilli</taxon>
        <taxon>Bacillales</taxon>
        <taxon>Paenibacillaceae</taxon>
        <taxon>Paenibacillus</taxon>
    </lineage>
</organism>
<dbReference type="Proteomes" id="UP000460318">
    <property type="component" value="Unassembled WGS sequence"/>
</dbReference>
<evidence type="ECO:0000256" key="1">
    <source>
        <dbReference type="ARBA" id="ARBA00004651"/>
    </source>
</evidence>
<evidence type="ECO:0000313" key="9">
    <source>
        <dbReference type="EMBL" id="MWV44426.1"/>
    </source>
</evidence>
<dbReference type="RefSeq" id="WP_160497843.1">
    <property type="nucleotide sequence ID" value="NZ_WUBI01000001.1"/>
</dbReference>
<accession>A0A7X3IJ76</accession>
<feature type="transmembrane region" description="Helical" evidence="7">
    <location>
        <begin position="50"/>
        <end position="70"/>
    </location>
</feature>
<keyword evidence="6 7" id="KW-0472">Membrane</keyword>
<dbReference type="EMBL" id="WUBI01000001">
    <property type="protein sequence ID" value="MWV44426.1"/>
    <property type="molecule type" value="Genomic_DNA"/>
</dbReference>
<protein>
    <submittedName>
        <fullName evidence="9">MFS transporter</fullName>
    </submittedName>
</protein>
<dbReference type="InterPro" id="IPR011701">
    <property type="entry name" value="MFS"/>
</dbReference>
<keyword evidence="3" id="KW-1003">Cell membrane</keyword>
<dbReference type="InterPro" id="IPR036259">
    <property type="entry name" value="MFS_trans_sf"/>
</dbReference>
<keyword evidence="10" id="KW-1185">Reference proteome</keyword>
<dbReference type="GO" id="GO:0022857">
    <property type="term" value="F:transmembrane transporter activity"/>
    <property type="evidence" value="ECO:0007669"/>
    <property type="project" value="InterPro"/>
</dbReference>
<dbReference type="InterPro" id="IPR050171">
    <property type="entry name" value="MFS_Transporters"/>
</dbReference>
<evidence type="ECO:0000313" key="10">
    <source>
        <dbReference type="Proteomes" id="UP000460318"/>
    </source>
</evidence>
<feature type="domain" description="Major facilitator superfamily (MFS) profile" evidence="8">
    <location>
        <begin position="1"/>
        <end position="171"/>
    </location>
</feature>
<dbReference type="PROSITE" id="PS50850">
    <property type="entry name" value="MFS"/>
    <property type="match status" value="1"/>
</dbReference>
<evidence type="ECO:0000256" key="6">
    <source>
        <dbReference type="ARBA" id="ARBA00023136"/>
    </source>
</evidence>
<comment type="subcellular location">
    <subcellularLocation>
        <location evidence="1">Cell membrane</location>
        <topology evidence="1">Multi-pass membrane protein</topology>
    </subcellularLocation>
</comment>
<keyword evidence="5 7" id="KW-1133">Transmembrane helix</keyword>
<reference evidence="9 10" key="1">
    <citation type="submission" date="2019-12" db="EMBL/GenBank/DDBJ databases">
        <title>Paenibacillus sp. nov., an endophytic bacterium isolated from the stem of Dendrobium.</title>
        <authorList>
            <person name="Zhao R."/>
        </authorList>
    </citation>
    <scope>NUCLEOTIDE SEQUENCE [LARGE SCALE GENOMIC DNA]</scope>
    <source>
        <strain evidence="9 10">HJL G12</strain>
    </source>
</reference>
<evidence type="ECO:0000256" key="5">
    <source>
        <dbReference type="ARBA" id="ARBA00022989"/>
    </source>
</evidence>
<dbReference type="InterPro" id="IPR020846">
    <property type="entry name" value="MFS_dom"/>
</dbReference>
<evidence type="ECO:0000256" key="3">
    <source>
        <dbReference type="ARBA" id="ARBA00022475"/>
    </source>
</evidence>